<dbReference type="SMART" id="SM00028">
    <property type="entry name" value="TPR"/>
    <property type="match status" value="2"/>
</dbReference>
<name>A0A399RNR8_9PROT</name>
<evidence type="ECO:0000256" key="4">
    <source>
        <dbReference type="SAM" id="MobiDB-lite"/>
    </source>
</evidence>
<keyword evidence="5" id="KW-0732">Signal</keyword>
<dbReference type="SUPFAM" id="SSF48452">
    <property type="entry name" value="TPR-like"/>
    <property type="match status" value="1"/>
</dbReference>
<evidence type="ECO:0000256" key="1">
    <source>
        <dbReference type="ARBA" id="ARBA00022737"/>
    </source>
</evidence>
<evidence type="ECO:0000256" key="2">
    <source>
        <dbReference type="ARBA" id="ARBA00022803"/>
    </source>
</evidence>
<comment type="caution">
    <text evidence="6">The sequence shown here is derived from an EMBL/GenBank/DDBJ whole genome shotgun (WGS) entry which is preliminary data.</text>
</comment>
<dbReference type="EMBL" id="QWFX01000005">
    <property type="protein sequence ID" value="RIJ32401.1"/>
    <property type="molecule type" value="Genomic_DNA"/>
</dbReference>
<sequence>MSRAKAIAFALPLLSASLVAACASAGGADKAETEQAIEAAMAEELAPATPEEIEAARRADPLTKANFWGKEFRKDPTKLDVTVEFMQALREIGSHERAIEIGSKTLPIHPESAELHIVMARALMSENRPAEAADFYYRAAAIAPDNADAYGGLGLALDQMERHEDAQASYEQALRIQPGRVSTLANYGLSLALTGNLNGAEAKLRAAASSPDATARVRQNLALVLGLQGKFDEARQVDPAAPDATVEQNMQTLKSMLSPLRDYGALREEDGGGAAWPEDVDAPAQEEAASPPKLRGSLGGD</sequence>
<dbReference type="PANTHER" id="PTHR44227:SF3">
    <property type="entry name" value="PROTEIN O-MANNOSYL-TRANSFERASE TMTC4"/>
    <property type="match status" value="1"/>
</dbReference>
<dbReference type="PROSITE" id="PS51257">
    <property type="entry name" value="PROKAR_LIPOPROTEIN"/>
    <property type="match status" value="1"/>
</dbReference>
<feature type="region of interest" description="Disordered" evidence="4">
    <location>
        <begin position="261"/>
        <end position="301"/>
    </location>
</feature>
<accession>A0A399RNR8</accession>
<feature type="repeat" description="TPR" evidence="3">
    <location>
        <begin position="147"/>
        <end position="180"/>
    </location>
</feature>
<reference evidence="6 7" key="1">
    <citation type="submission" date="2018-08" db="EMBL/GenBank/DDBJ databases">
        <title>Henriciella mobilis sp. nov., isolated from seawater.</title>
        <authorList>
            <person name="Cheng H."/>
            <person name="Wu Y.-H."/>
            <person name="Xu X.-W."/>
            <person name="Guo L.-L."/>
        </authorList>
    </citation>
    <scope>NUCLEOTIDE SEQUENCE [LARGE SCALE GENOMIC DNA]</scope>
    <source>
        <strain evidence="6 7">JN25</strain>
    </source>
</reference>
<dbReference type="InterPro" id="IPR014596">
    <property type="entry name" value="UCP035836"/>
</dbReference>
<dbReference type="OrthoDB" id="422579at2"/>
<dbReference type="RefSeq" id="WP_119374482.1">
    <property type="nucleotide sequence ID" value="NZ_QWFX01000005.1"/>
</dbReference>
<gene>
    <name evidence="6" type="ORF">D1223_00615</name>
</gene>
<dbReference type="InterPro" id="IPR019734">
    <property type="entry name" value="TPR_rpt"/>
</dbReference>
<organism evidence="6 7">
    <name type="scientific">Henriciella mobilis</name>
    <dbReference type="NCBI Taxonomy" id="2305467"/>
    <lineage>
        <taxon>Bacteria</taxon>
        <taxon>Pseudomonadati</taxon>
        <taxon>Pseudomonadota</taxon>
        <taxon>Alphaproteobacteria</taxon>
        <taxon>Hyphomonadales</taxon>
        <taxon>Hyphomonadaceae</taxon>
        <taxon>Henriciella</taxon>
    </lineage>
</organism>
<evidence type="ECO:0000256" key="5">
    <source>
        <dbReference type="SAM" id="SignalP"/>
    </source>
</evidence>
<evidence type="ECO:0000313" key="6">
    <source>
        <dbReference type="EMBL" id="RIJ32401.1"/>
    </source>
</evidence>
<evidence type="ECO:0000256" key="3">
    <source>
        <dbReference type="PROSITE-ProRule" id="PRU00339"/>
    </source>
</evidence>
<keyword evidence="7" id="KW-1185">Reference proteome</keyword>
<dbReference type="PROSITE" id="PS50005">
    <property type="entry name" value="TPR"/>
    <property type="match status" value="1"/>
</dbReference>
<dbReference type="Gene3D" id="1.25.40.10">
    <property type="entry name" value="Tetratricopeptide repeat domain"/>
    <property type="match status" value="1"/>
</dbReference>
<keyword evidence="2 3" id="KW-0802">TPR repeat</keyword>
<dbReference type="Proteomes" id="UP000266385">
    <property type="component" value="Unassembled WGS sequence"/>
</dbReference>
<proteinExistence type="predicted"/>
<dbReference type="PIRSF" id="PIRSF035836">
    <property type="entry name" value="UCP035836"/>
    <property type="match status" value="1"/>
</dbReference>
<feature type="signal peptide" evidence="5">
    <location>
        <begin position="1"/>
        <end position="20"/>
    </location>
</feature>
<dbReference type="InterPro" id="IPR011990">
    <property type="entry name" value="TPR-like_helical_dom_sf"/>
</dbReference>
<dbReference type="InterPro" id="IPR052346">
    <property type="entry name" value="O-mannosyl-transferase_TMTC"/>
</dbReference>
<dbReference type="PANTHER" id="PTHR44227">
    <property type="match status" value="1"/>
</dbReference>
<feature type="chain" id="PRO_5017345083" evidence="5">
    <location>
        <begin position="21"/>
        <end position="301"/>
    </location>
</feature>
<dbReference type="Pfam" id="PF14559">
    <property type="entry name" value="TPR_19"/>
    <property type="match status" value="1"/>
</dbReference>
<evidence type="ECO:0000313" key="7">
    <source>
        <dbReference type="Proteomes" id="UP000266385"/>
    </source>
</evidence>
<keyword evidence="1" id="KW-0677">Repeat</keyword>
<protein>
    <submittedName>
        <fullName evidence="6">Uncharacterized protein</fullName>
    </submittedName>
</protein>
<dbReference type="AlphaFoldDB" id="A0A399RNR8"/>